<keyword evidence="1" id="KW-0813">Transport</keyword>
<reference evidence="6" key="1">
    <citation type="submission" date="2020-02" db="EMBL/GenBank/DDBJ databases">
        <authorList>
            <person name="Fontana A."/>
            <person name="Patrone V."/>
            <person name="Morelli L."/>
        </authorList>
    </citation>
    <scope>NUCLEOTIDE SEQUENCE</scope>
    <source>
        <strain evidence="5">CCUG 30943</strain>
        <strain evidence="6">CCUG 43002</strain>
    </source>
</reference>
<keyword evidence="7" id="KW-1185">Reference proteome</keyword>
<evidence type="ECO:0000313" key="6">
    <source>
        <dbReference type="EMBL" id="MBJ7639455.1"/>
    </source>
</evidence>
<dbReference type="CDD" id="cd03230">
    <property type="entry name" value="ABC_DR_subfamily_A"/>
    <property type="match status" value="1"/>
</dbReference>
<keyword evidence="3 6" id="KW-0067">ATP-binding</keyword>
<evidence type="ECO:0000256" key="1">
    <source>
        <dbReference type="ARBA" id="ARBA00022448"/>
    </source>
</evidence>
<evidence type="ECO:0000313" key="5">
    <source>
        <dbReference type="EMBL" id="MBJ7632002.1"/>
    </source>
</evidence>
<dbReference type="GO" id="GO:0005524">
    <property type="term" value="F:ATP binding"/>
    <property type="evidence" value="ECO:0007669"/>
    <property type="project" value="UniProtKB-KW"/>
</dbReference>
<sequence length="232" mass="25789">MTLEIEHLSGGYGQLTVLNDVSFTVPDGHLTALVGLNGSGKSTTINHIIGLLAPKQGSIVLNGVTLQTQPEAFKRQIAYIPEQPVLYDELTLREHLALTISVYQLDEKTAWQRAEELLTTFRLDNKLDWFPTHFSKGMRQKVMIVMAFITDAPFFIIDEPFLGLDVIAVNDLLALIDQRKHAGTSFLLTTHVLTTLADHADEFVYLRDGEVAATGLASEFAEKVPELQQKEV</sequence>
<dbReference type="OrthoDB" id="9804819at2"/>
<dbReference type="PROSITE" id="PS50893">
    <property type="entry name" value="ABC_TRANSPORTER_2"/>
    <property type="match status" value="1"/>
</dbReference>
<dbReference type="Pfam" id="PF00005">
    <property type="entry name" value="ABC_tran"/>
    <property type="match status" value="1"/>
</dbReference>
<dbReference type="InterPro" id="IPR003593">
    <property type="entry name" value="AAA+_ATPase"/>
</dbReference>
<dbReference type="EMBL" id="JAAOCP010000010">
    <property type="protein sequence ID" value="MBJ7639455.1"/>
    <property type="molecule type" value="Genomic_DNA"/>
</dbReference>
<dbReference type="PANTHER" id="PTHR42939:SF5">
    <property type="entry name" value="ABC-TYPE TRANSPORTER ATP-BINDING PROTEIN ECSA"/>
    <property type="match status" value="1"/>
</dbReference>
<dbReference type="Proteomes" id="UP000728106">
    <property type="component" value="Unassembled WGS sequence"/>
</dbReference>
<evidence type="ECO:0000313" key="7">
    <source>
        <dbReference type="Proteomes" id="UP000728106"/>
    </source>
</evidence>
<dbReference type="EMBL" id="JAAOCX010000002">
    <property type="protein sequence ID" value="MBJ7632002.1"/>
    <property type="molecule type" value="Genomic_DNA"/>
</dbReference>
<evidence type="ECO:0000259" key="4">
    <source>
        <dbReference type="PROSITE" id="PS50893"/>
    </source>
</evidence>
<name>A0A0R2F216_WEICO</name>
<dbReference type="Gene3D" id="3.40.50.300">
    <property type="entry name" value="P-loop containing nucleotide triphosphate hydrolases"/>
    <property type="match status" value="1"/>
</dbReference>
<dbReference type="InterPro" id="IPR003439">
    <property type="entry name" value="ABC_transporter-like_ATP-bd"/>
</dbReference>
<dbReference type="InterPro" id="IPR017871">
    <property type="entry name" value="ABC_transporter-like_CS"/>
</dbReference>
<dbReference type="Proteomes" id="UP000808038">
    <property type="component" value="Unassembled WGS sequence"/>
</dbReference>
<reference evidence="6 7" key="2">
    <citation type="journal article" date="2021" name="Int. J. Food Microbiol.">
        <title>Safety demonstration of a microbial species for use in the food chain: Weissella confusa.</title>
        <authorList>
            <person name="Bourdichon F."/>
            <person name="Patrone V."/>
            <person name="Fontana A."/>
            <person name="Milani G."/>
            <person name="Morelli L."/>
        </authorList>
    </citation>
    <scope>NUCLEOTIDE SEQUENCE [LARGE SCALE GENOMIC DNA]</scope>
    <source>
        <strain evidence="5">CCUG 30943</strain>
        <strain evidence="6 7">CCUG 43002</strain>
    </source>
</reference>
<feature type="domain" description="ABC transporter" evidence="4">
    <location>
        <begin position="3"/>
        <end position="232"/>
    </location>
</feature>
<dbReference type="InterPro" id="IPR027417">
    <property type="entry name" value="P-loop_NTPase"/>
</dbReference>
<evidence type="ECO:0000256" key="2">
    <source>
        <dbReference type="ARBA" id="ARBA00022741"/>
    </source>
</evidence>
<comment type="caution">
    <text evidence="6">The sequence shown here is derived from an EMBL/GenBank/DDBJ whole genome shotgun (WGS) entry which is preliminary data.</text>
</comment>
<dbReference type="AlphaFoldDB" id="A0A0R2F216"/>
<dbReference type="PANTHER" id="PTHR42939">
    <property type="entry name" value="ABC TRANSPORTER ATP-BINDING PROTEIN ALBC-RELATED"/>
    <property type="match status" value="1"/>
</dbReference>
<evidence type="ECO:0000256" key="3">
    <source>
        <dbReference type="ARBA" id="ARBA00022840"/>
    </source>
</evidence>
<dbReference type="PROSITE" id="PS00211">
    <property type="entry name" value="ABC_TRANSPORTER_1"/>
    <property type="match status" value="1"/>
</dbReference>
<proteinExistence type="predicted"/>
<dbReference type="SUPFAM" id="SSF52540">
    <property type="entry name" value="P-loop containing nucleoside triphosphate hydrolases"/>
    <property type="match status" value="1"/>
</dbReference>
<organism evidence="6 7">
    <name type="scientific">Weissella confusa</name>
    <name type="common">Lactobacillus confusus</name>
    <dbReference type="NCBI Taxonomy" id="1583"/>
    <lineage>
        <taxon>Bacteria</taxon>
        <taxon>Bacillati</taxon>
        <taxon>Bacillota</taxon>
        <taxon>Bacilli</taxon>
        <taxon>Lactobacillales</taxon>
        <taxon>Lactobacillaceae</taxon>
        <taxon>Weissella</taxon>
    </lineage>
</organism>
<dbReference type="GO" id="GO:0016887">
    <property type="term" value="F:ATP hydrolysis activity"/>
    <property type="evidence" value="ECO:0007669"/>
    <property type="project" value="InterPro"/>
</dbReference>
<gene>
    <name evidence="6" type="ORF">HAU20_08685</name>
    <name evidence="5" type="ORF">HAU43_02630</name>
</gene>
<keyword evidence="2" id="KW-0547">Nucleotide-binding</keyword>
<dbReference type="SMART" id="SM00382">
    <property type="entry name" value="AAA"/>
    <property type="match status" value="1"/>
</dbReference>
<dbReference type="InterPro" id="IPR051782">
    <property type="entry name" value="ABC_Transporter_VariousFunc"/>
</dbReference>
<dbReference type="RefSeq" id="WP_003608284.1">
    <property type="nucleotide sequence ID" value="NZ_ALXH01000100.1"/>
</dbReference>
<protein>
    <submittedName>
        <fullName evidence="6">ABC transporter ATP-binding protein</fullName>
    </submittedName>
</protein>
<accession>A0A0R2F216</accession>
<dbReference type="GeneID" id="57978964"/>